<dbReference type="CDD" id="cd05471">
    <property type="entry name" value="pepsin_like"/>
    <property type="match status" value="1"/>
</dbReference>
<dbReference type="InterPro" id="IPR001461">
    <property type="entry name" value="Aspartic_peptidase_A1"/>
</dbReference>
<dbReference type="AlphaFoldDB" id="A0A8C9GGI7"/>
<dbReference type="Pfam" id="PF00026">
    <property type="entry name" value="Asp"/>
    <property type="match status" value="1"/>
</dbReference>
<dbReference type="Proteomes" id="UP000694416">
    <property type="component" value="Unplaced"/>
</dbReference>
<dbReference type="Ensembl" id="ENSPTET00000004418.1">
    <property type="protein sequence ID" value="ENSPTEP00000002843.1"/>
    <property type="gene ID" value="ENSPTEG00000003339.1"/>
</dbReference>
<evidence type="ECO:0000256" key="2">
    <source>
        <dbReference type="ARBA" id="ARBA00022670"/>
    </source>
</evidence>
<protein>
    <recommendedName>
        <fullName evidence="5">Peptidase A1 domain-containing protein</fullName>
    </recommendedName>
</protein>
<dbReference type="SUPFAM" id="SSF50630">
    <property type="entry name" value="Acid proteases"/>
    <property type="match status" value="1"/>
</dbReference>
<evidence type="ECO:0000256" key="1">
    <source>
        <dbReference type="ARBA" id="ARBA00007447"/>
    </source>
</evidence>
<evidence type="ECO:0000259" key="5">
    <source>
        <dbReference type="PROSITE" id="PS51767"/>
    </source>
</evidence>
<dbReference type="PROSITE" id="PS51767">
    <property type="entry name" value="PEPTIDASE_A1"/>
    <property type="match status" value="1"/>
</dbReference>
<dbReference type="PROSITE" id="PS00141">
    <property type="entry name" value="ASP_PROTEASE"/>
    <property type="match status" value="1"/>
</dbReference>
<name>A0A8C9GGI7_9PRIM</name>
<organism evidence="6 7">
    <name type="scientific">Piliocolobus tephrosceles</name>
    <name type="common">Ugandan red Colobus</name>
    <dbReference type="NCBI Taxonomy" id="591936"/>
    <lineage>
        <taxon>Eukaryota</taxon>
        <taxon>Metazoa</taxon>
        <taxon>Chordata</taxon>
        <taxon>Craniata</taxon>
        <taxon>Vertebrata</taxon>
        <taxon>Euteleostomi</taxon>
        <taxon>Mammalia</taxon>
        <taxon>Eutheria</taxon>
        <taxon>Euarchontoglires</taxon>
        <taxon>Primates</taxon>
        <taxon>Haplorrhini</taxon>
        <taxon>Catarrhini</taxon>
        <taxon>Cercopithecidae</taxon>
        <taxon>Colobinae</taxon>
        <taxon>Piliocolobus</taxon>
    </lineage>
</organism>
<evidence type="ECO:0000256" key="4">
    <source>
        <dbReference type="ARBA" id="ARBA00023145"/>
    </source>
</evidence>
<reference evidence="6" key="2">
    <citation type="submission" date="2025-09" db="UniProtKB">
        <authorList>
            <consortium name="Ensembl"/>
        </authorList>
    </citation>
    <scope>IDENTIFICATION</scope>
</reference>
<dbReference type="Gene3D" id="2.40.70.10">
    <property type="entry name" value="Acid Proteases"/>
    <property type="match status" value="1"/>
</dbReference>
<keyword evidence="3" id="KW-0378">Hydrolase</keyword>
<keyword evidence="2" id="KW-0645">Protease</keyword>
<evidence type="ECO:0000313" key="7">
    <source>
        <dbReference type="Proteomes" id="UP000694416"/>
    </source>
</evidence>
<keyword evidence="3" id="KW-0064">Aspartyl protease</keyword>
<dbReference type="InterPro" id="IPR034164">
    <property type="entry name" value="Pepsin-like_dom"/>
</dbReference>
<comment type="similarity">
    <text evidence="1">Belongs to the peptidase A1 family.</text>
</comment>
<dbReference type="InterPro" id="IPR001969">
    <property type="entry name" value="Aspartic_peptidase_AS"/>
</dbReference>
<evidence type="ECO:0000313" key="6">
    <source>
        <dbReference type="Ensembl" id="ENSPTEP00000002843.1"/>
    </source>
</evidence>
<dbReference type="PANTHER" id="PTHR47966:SF51">
    <property type="entry name" value="BETA-SITE APP-CLEAVING ENZYME, ISOFORM A-RELATED"/>
    <property type="match status" value="1"/>
</dbReference>
<accession>A0A8C9GGI7</accession>
<keyword evidence="4" id="KW-0865">Zymogen</keyword>
<dbReference type="InterPro" id="IPR021109">
    <property type="entry name" value="Peptidase_aspartic_dom_sf"/>
</dbReference>
<keyword evidence="7" id="KW-1185">Reference proteome</keyword>
<evidence type="ECO:0000256" key="3">
    <source>
        <dbReference type="ARBA" id="ARBA00022750"/>
    </source>
</evidence>
<dbReference type="GO" id="GO:0004190">
    <property type="term" value="F:aspartic-type endopeptidase activity"/>
    <property type="evidence" value="ECO:0007669"/>
    <property type="project" value="UniProtKB-KW"/>
</dbReference>
<dbReference type="GO" id="GO:0006508">
    <property type="term" value="P:proteolysis"/>
    <property type="evidence" value="ECO:0007669"/>
    <property type="project" value="UniProtKB-KW"/>
</dbReference>
<dbReference type="InterPro" id="IPR033121">
    <property type="entry name" value="PEPTIDASE_A1"/>
</dbReference>
<reference evidence="6" key="1">
    <citation type="submission" date="2025-08" db="UniProtKB">
        <authorList>
            <consortium name="Ensembl"/>
        </authorList>
    </citation>
    <scope>IDENTIFICATION</scope>
</reference>
<proteinExistence type="inferred from homology"/>
<sequence length="271" mass="31341">MMLNKFVYISLFLFLQVFLSNYALCDFLKNLLSKTNHYITSWENIKGTSSNYLKELEQLGNNNVFKKDVLKHDCFLQTKENNNVILLKLYKQDIPSKKISTYYGQISIGEKLENRFNVLFDTGSTEFWIPFEKCKGPNFNSTHDKYKRTNSFKYKYNSKGLPSVLEVDYLSGKITGFDGYDTVNLGMDLAIPDTNIAFATYIDIPVLEDFKWDGIVGLGFENEDSKKRGIKPFFDHIKDSNILTNKNYKNMFGYYLTDTGNDGNFDYSASK</sequence>
<feature type="domain" description="Peptidase A1" evidence="5">
    <location>
        <begin position="102"/>
        <end position="271"/>
    </location>
</feature>
<dbReference type="PANTHER" id="PTHR47966">
    <property type="entry name" value="BETA-SITE APP-CLEAVING ENZYME, ISOFORM A-RELATED"/>
    <property type="match status" value="1"/>
</dbReference>